<name>A0A1V2L3W4_CYBFA</name>
<comment type="caution">
    <text evidence="2">The sequence shown here is derived from an EMBL/GenBank/DDBJ whole genome shotgun (WGS) entry which is preliminary data.</text>
</comment>
<reference evidence="3" key="1">
    <citation type="journal article" date="2017" name="Genome Announc.">
        <title>Genome sequences of Cyberlindnera fabianii 65, Pichia kudriavzevii 129, and Saccharomyces cerevisiae 131 isolated from fermented masau fruits in Zimbabwe.</title>
        <authorList>
            <person name="van Rijswijck I.M.H."/>
            <person name="Derks M.F.L."/>
            <person name="Abee T."/>
            <person name="de Ridder D."/>
            <person name="Smid E.J."/>
        </authorList>
    </citation>
    <scope>NUCLEOTIDE SEQUENCE [LARGE SCALE GENOMIC DNA]</scope>
    <source>
        <strain evidence="3">65</strain>
    </source>
</reference>
<dbReference type="AlphaFoldDB" id="A0A1V2L3W4"/>
<protein>
    <submittedName>
        <fullName evidence="2">Temperature shock-inducible protein 1</fullName>
    </submittedName>
</protein>
<evidence type="ECO:0000313" key="2">
    <source>
        <dbReference type="EMBL" id="ONH66553.1"/>
    </source>
</evidence>
<accession>A0A1V2L3W4</accession>
<organism evidence="2 3">
    <name type="scientific">Cyberlindnera fabianii</name>
    <name type="common">Yeast</name>
    <name type="synonym">Hansenula fabianii</name>
    <dbReference type="NCBI Taxonomy" id="36022"/>
    <lineage>
        <taxon>Eukaryota</taxon>
        <taxon>Fungi</taxon>
        <taxon>Dikarya</taxon>
        <taxon>Ascomycota</taxon>
        <taxon>Saccharomycotina</taxon>
        <taxon>Saccharomycetes</taxon>
        <taxon>Phaffomycetales</taxon>
        <taxon>Phaffomycetaceae</taxon>
        <taxon>Cyberlindnera</taxon>
    </lineage>
</organism>
<gene>
    <name evidence="2" type="ORF">BON22_3687</name>
</gene>
<evidence type="ECO:0000256" key="1">
    <source>
        <dbReference type="SAM" id="SignalP"/>
    </source>
</evidence>
<proteinExistence type="predicted"/>
<dbReference type="Proteomes" id="UP000189513">
    <property type="component" value="Unassembled WGS sequence"/>
</dbReference>
<feature type="chain" id="PRO_5012505230" evidence="1">
    <location>
        <begin position="17"/>
        <end position="99"/>
    </location>
</feature>
<sequence>MQKFILLALAASFVAADKNSELEGLLADLKANLNDYLSQVSEGNTPPPQLLSLAQEARTYTDNSYTTLFDQVDINEVKVSDVLQLMSYLFPTLIQLTPM</sequence>
<evidence type="ECO:0000313" key="3">
    <source>
        <dbReference type="Proteomes" id="UP000189513"/>
    </source>
</evidence>
<dbReference type="InterPro" id="IPR000992">
    <property type="entry name" value="SRP1_TIP1"/>
</dbReference>
<keyword evidence="1" id="KW-0732">Signal</keyword>
<dbReference type="EMBL" id="MPUK01000007">
    <property type="protein sequence ID" value="ONH66553.1"/>
    <property type="molecule type" value="Genomic_DNA"/>
</dbReference>
<keyword evidence="3" id="KW-1185">Reference proteome</keyword>
<dbReference type="Pfam" id="PF00660">
    <property type="entry name" value="SRP1_TIP1"/>
    <property type="match status" value="1"/>
</dbReference>
<feature type="signal peptide" evidence="1">
    <location>
        <begin position="1"/>
        <end position="16"/>
    </location>
</feature>
<dbReference type="VEuPathDB" id="FungiDB:BON22_3687"/>